<dbReference type="Proteomes" id="UP000236723">
    <property type="component" value="Unassembled WGS sequence"/>
</dbReference>
<name>A0A1H5YTN0_9ACTN</name>
<dbReference type="RefSeq" id="WP_103937632.1">
    <property type="nucleotide sequence ID" value="NZ_FNVO01000004.1"/>
</dbReference>
<feature type="region of interest" description="Disordered" evidence="1">
    <location>
        <begin position="423"/>
        <end position="450"/>
    </location>
</feature>
<proteinExistence type="predicted"/>
<keyword evidence="2" id="KW-0732">Signal</keyword>
<accession>A0A1H5YTN0</accession>
<gene>
    <name evidence="3" type="ORF">SAMN04489712_104162</name>
</gene>
<feature type="region of interest" description="Disordered" evidence="1">
    <location>
        <begin position="165"/>
        <end position="199"/>
    </location>
</feature>
<evidence type="ECO:0000256" key="1">
    <source>
        <dbReference type="SAM" id="MobiDB-lite"/>
    </source>
</evidence>
<protein>
    <submittedName>
        <fullName evidence="3">Uncharacterized protein</fullName>
    </submittedName>
</protein>
<evidence type="ECO:0000313" key="4">
    <source>
        <dbReference type="Proteomes" id="UP000236723"/>
    </source>
</evidence>
<feature type="compositionally biased region" description="Low complexity" evidence="1">
    <location>
        <begin position="86"/>
        <end position="98"/>
    </location>
</feature>
<evidence type="ECO:0000313" key="3">
    <source>
        <dbReference type="EMBL" id="SEG27072.1"/>
    </source>
</evidence>
<dbReference type="EMBL" id="FNVO01000004">
    <property type="protein sequence ID" value="SEG27072.1"/>
    <property type="molecule type" value="Genomic_DNA"/>
</dbReference>
<sequence>MRTWVKVSARAVMLTAGFAAFGAGTVFPDAAHADTDLHLIIGDRNVPPVSATVEVGDHSVSVGEAHGAGSLTRNELPALPRPATPAPHAATPTLPQAAKDSQDVLDVPELPAGPDGLRIPNVPGHPSEIRIPETPAIIDVEELEILDVEGLEILPGVEAPELPGNLTGGLRVGPKPKGPHSAGRAPEHMGSMPQTVQSGGDSHLGPVVLPPTGHLPVRPDVLPALPSSALIRLPARPDTPLKGADRIDPALSQPGTTAHRLLFPRTPVQVTTAGTPRLSLPGLPELPKPPINGGIGEPEYQISADRLSGGVPEITTHPLRTTGQTAEATQNAPSRVLEPAGELSGSAGQVRETAGQAIEAAQNVPGQVPGAADRVLEEVGQVAEAAEGVPGRVPGAAGRVLERAGQVAEGVSGLVALGAGGVDERAGSGAGGTDGVRLPDGSMAKPVGRA</sequence>
<feature type="chain" id="PRO_5039091611" evidence="2">
    <location>
        <begin position="23"/>
        <end position="450"/>
    </location>
</feature>
<evidence type="ECO:0000256" key="2">
    <source>
        <dbReference type="SAM" id="SignalP"/>
    </source>
</evidence>
<dbReference type="AlphaFoldDB" id="A0A1H5YTN0"/>
<organism evidence="3 4">
    <name type="scientific">Thermomonospora echinospora</name>
    <dbReference type="NCBI Taxonomy" id="1992"/>
    <lineage>
        <taxon>Bacteria</taxon>
        <taxon>Bacillati</taxon>
        <taxon>Actinomycetota</taxon>
        <taxon>Actinomycetes</taxon>
        <taxon>Streptosporangiales</taxon>
        <taxon>Thermomonosporaceae</taxon>
        <taxon>Thermomonospora</taxon>
    </lineage>
</organism>
<reference evidence="4" key="1">
    <citation type="submission" date="2016-10" db="EMBL/GenBank/DDBJ databases">
        <authorList>
            <person name="Varghese N."/>
            <person name="Submissions S."/>
        </authorList>
    </citation>
    <scope>NUCLEOTIDE SEQUENCE [LARGE SCALE GENOMIC DNA]</scope>
    <source>
        <strain evidence="4">DSM 43163</strain>
    </source>
</reference>
<feature type="region of interest" description="Disordered" evidence="1">
    <location>
        <begin position="65"/>
        <end position="102"/>
    </location>
</feature>
<keyword evidence="4" id="KW-1185">Reference proteome</keyword>
<feature type="signal peptide" evidence="2">
    <location>
        <begin position="1"/>
        <end position="22"/>
    </location>
</feature>